<dbReference type="SUPFAM" id="SSF46785">
    <property type="entry name" value="Winged helix' DNA-binding domain"/>
    <property type="match status" value="1"/>
</dbReference>
<dbReference type="Proteomes" id="UP001595906">
    <property type="component" value="Unassembled WGS sequence"/>
</dbReference>
<dbReference type="PRINTS" id="PR00039">
    <property type="entry name" value="HTHLYSR"/>
</dbReference>
<dbReference type="PANTHER" id="PTHR30346">
    <property type="entry name" value="TRANSCRIPTIONAL DUAL REGULATOR HCAR-RELATED"/>
    <property type="match status" value="1"/>
</dbReference>
<name>A0ABV8PV12_9BACT</name>
<gene>
    <name evidence="6" type="ORF">ACFOW1_05960</name>
</gene>
<protein>
    <submittedName>
        <fullName evidence="6">LysR family transcriptional regulator</fullName>
    </submittedName>
</protein>
<dbReference type="Gene3D" id="1.10.10.10">
    <property type="entry name" value="Winged helix-like DNA-binding domain superfamily/Winged helix DNA-binding domain"/>
    <property type="match status" value="1"/>
</dbReference>
<dbReference type="PROSITE" id="PS50931">
    <property type="entry name" value="HTH_LYSR"/>
    <property type="match status" value="1"/>
</dbReference>
<keyword evidence="7" id="KW-1185">Reference proteome</keyword>
<dbReference type="Pfam" id="PF00126">
    <property type="entry name" value="HTH_1"/>
    <property type="match status" value="1"/>
</dbReference>
<dbReference type="PANTHER" id="PTHR30346:SF17">
    <property type="entry name" value="LYSR FAMILY TRANSCRIPTIONAL REGULATOR"/>
    <property type="match status" value="1"/>
</dbReference>
<evidence type="ECO:0000256" key="1">
    <source>
        <dbReference type="ARBA" id="ARBA00009437"/>
    </source>
</evidence>
<keyword evidence="4" id="KW-0804">Transcription</keyword>
<comment type="similarity">
    <text evidence="1">Belongs to the LysR transcriptional regulatory family.</text>
</comment>
<dbReference type="CDD" id="cd08414">
    <property type="entry name" value="PBP2_LTTR_aromatics_like"/>
    <property type="match status" value="1"/>
</dbReference>
<sequence>MEIRHLKYFLILADELSFVKASEKLFISQPPLSRQIKELEDELGARLFDRNSKKVELTEAGKYFKQEVTLLLDNLDRVKLKTQKIGNNISGEFRIAYISSTFSGDIAELIKFLSSKYPFVNFSLYEVPTARQISDLEQGKLDLGIIRAPLKSPKIATHLWFRDSFSVVFNKQLVQLDTEEDIEKLKEEIFVFFNKDYAPHYYELLLEICAGYGFVPKVVHESNNISSIIQLVKNGLGSSIVPTNILKSHNYSELGFIELKKGNLFTDVLIATPKDDDSEIAKAAIGFLLR</sequence>
<dbReference type="InterPro" id="IPR005119">
    <property type="entry name" value="LysR_subst-bd"/>
</dbReference>
<dbReference type="RefSeq" id="WP_379012885.1">
    <property type="nucleotide sequence ID" value="NZ_JBHSDC010000005.1"/>
</dbReference>
<dbReference type="InterPro" id="IPR036390">
    <property type="entry name" value="WH_DNA-bd_sf"/>
</dbReference>
<evidence type="ECO:0000256" key="4">
    <source>
        <dbReference type="ARBA" id="ARBA00023163"/>
    </source>
</evidence>
<comment type="caution">
    <text evidence="6">The sequence shown here is derived from an EMBL/GenBank/DDBJ whole genome shotgun (WGS) entry which is preliminary data.</text>
</comment>
<reference evidence="7" key="1">
    <citation type="journal article" date="2019" name="Int. J. Syst. Evol. Microbiol.">
        <title>The Global Catalogue of Microorganisms (GCM) 10K type strain sequencing project: providing services to taxonomists for standard genome sequencing and annotation.</title>
        <authorList>
            <consortium name="The Broad Institute Genomics Platform"/>
            <consortium name="The Broad Institute Genome Sequencing Center for Infectious Disease"/>
            <person name="Wu L."/>
            <person name="Ma J."/>
        </authorList>
    </citation>
    <scope>NUCLEOTIDE SEQUENCE [LARGE SCALE GENOMIC DNA]</scope>
    <source>
        <strain evidence="7">CECT 8010</strain>
    </source>
</reference>
<dbReference type="InterPro" id="IPR000847">
    <property type="entry name" value="LysR_HTH_N"/>
</dbReference>
<feature type="domain" description="HTH lysR-type" evidence="5">
    <location>
        <begin position="1"/>
        <end position="58"/>
    </location>
</feature>
<evidence type="ECO:0000256" key="3">
    <source>
        <dbReference type="ARBA" id="ARBA00023125"/>
    </source>
</evidence>
<dbReference type="InterPro" id="IPR036388">
    <property type="entry name" value="WH-like_DNA-bd_sf"/>
</dbReference>
<evidence type="ECO:0000259" key="5">
    <source>
        <dbReference type="PROSITE" id="PS50931"/>
    </source>
</evidence>
<keyword evidence="3" id="KW-0238">DNA-binding</keyword>
<proteinExistence type="inferred from homology"/>
<evidence type="ECO:0000313" key="7">
    <source>
        <dbReference type="Proteomes" id="UP001595906"/>
    </source>
</evidence>
<dbReference type="EMBL" id="JBHSDC010000005">
    <property type="protein sequence ID" value="MFC4231424.1"/>
    <property type="molecule type" value="Genomic_DNA"/>
</dbReference>
<evidence type="ECO:0000256" key="2">
    <source>
        <dbReference type="ARBA" id="ARBA00023015"/>
    </source>
</evidence>
<dbReference type="Gene3D" id="3.40.190.10">
    <property type="entry name" value="Periplasmic binding protein-like II"/>
    <property type="match status" value="2"/>
</dbReference>
<dbReference type="SUPFAM" id="SSF53850">
    <property type="entry name" value="Periplasmic binding protein-like II"/>
    <property type="match status" value="1"/>
</dbReference>
<organism evidence="6 7">
    <name type="scientific">Parasediminibacterium paludis</name>
    <dbReference type="NCBI Taxonomy" id="908966"/>
    <lineage>
        <taxon>Bacteria</taxon>
        <taxon>Pseudomonadati</taxon>
        <taxon>Bacteroidota</taxon>
        <taxon>Chitinophagia</taxon>
        <taxon>Chitinophagales</taxon>
        <taxon>Chitinophagaceae</taxon>
        <taxon>Parasediminibacterium</taxon>
    </lineage>
</organism>
<accession>A0ABV8PV12</accession>
<dbReference type="Pfam" id="PF03466">
    <property type="entry name" value="LysR_substrate"/>
    <property type="match status" value="1"/>
</dbReference>
<keyword evidence="2" id="KW-0805">Transcription regulation</keyword>
<evidence type="ECO:0000313" key="6">
    <source>
        <dbReference type="EMBL" id="MFC4231424.1"/>
    </source>
</evidence>